<dbReference type="Gene3D" id="1.20.950.20">
    <property type="entry name" value="Transmembrane di-heme cytochromes, Chain C"/>
    <property type="match status" value="1"/>
</dbReference>
<evidence type="ECO:0000313" key="15">
    <source>
        <dbReference type="EMBL" id="QCT94394.1"/>
    </source>
</evidence>
<comment type="subcellular location">
    <subcellularLocation>
        <location evidence="1">Cell membrane</location>
        <topology evidence="1">Multi-pass membrane protein</topology>
    </subcellularLocation>
</comment>
<feature type="domain" description="Cytochrome b561 bacterial/Ni-hydrogenase" evidence="13">
    <location>
        <begin position="16"/>
        <end position="226"/>
    </location>
</feature>
<evidence type="ECO:0000313" key="17">
    <source>
        <dbReference type="Proteomes" id="UP000306825"/>
    </source>
</evidence>
<dbReference type="RefSeq" id="WP_007473993.1">
    <property type="nucleotide sequence ID" value="NZ_ABCJ01000002.1"/>
</dbReference>
<evidence type="ECO:0000256" key="2">
    <source>
        <dbReference type="ARBA" id="ARBA00008622"/>
    </source>
</evidence>
<dbReference type="Proteomes" id="UP000306825">
    <property type="component" value="Chromosome"/>
</dbReference>
<keyword evidence="3" id="KW-0813">Transport</keyword>
<evidence type="ECO:0000256" key="3">
    <source>
        <dbReference type="ARBA" id="ARBA00022448"/>
    </source>
</evidence>
<dbReference type="EMBL" id="ABCJ01000002">
    <property type="protein sequence ID" value="EDM24032.1"/>
    <property type="molecule type" value="Genomic_DNA"/>
</dbReference>
<dbReference type="GO" id="GO:0020037">
    <property type="term" value="F:heme binding"/>
    <property type="evidence" value="ECO:0007669"/>
    <property type="project" value="TreeGrafter"/>
</dbReference>
<dbReference type="NCBIfam" id="TIGR02125">
    <property type="entry name" value="CytB-hydogenase"/>
    <property type="match status" value="1"/>
</dbReference>
<keyword evidence="8" id="KW-0249">Electron transport</keyword>
<evidence type="ECO:0000259" key="13">
    <source>
        <dbReference type="Pfam" id="PF01292"/>
    </source>
</evidence>
<dbReference type="GO" id="GO:0009055">
    <property type="term" value="F:electron transfer activity"/>
    <property type="evidence" value="ECO:0007669"/>
    <property type="project" value="InterPro"/>
</dbReference>
<organism evidence="14 16">
    <name type="scientific">Caminibacter mediatlanticus TB-2</name>
    <dbReference type="NCBI Taxonomy" id="391592"/>
    <lineage>
        <taxon>Bacteria</taxon>
        <taxon>Pseudomonadati</taxon>
        <taxon>Campylobacterota</taxon>
        <taxon>Epsilonproteobacteria</taxon>
        <taxon>Nautiliales</taxon>
        <taxon>Nautiliaceae</taxon>
        <taxon>Caminibacter</taxon>
    </lineage>
</organism>
<dbReference type="PRINTS" id="PR00161">
    <property type="entry name" value="NIHGNASECYTB"/>
</dbReference>
<keyword evidence="4" id="KW-1003">Cell membrane</keyword>
<keyword evidence="11 12" id="KW-0472">Membrane</keyword>
<gene>
    <name evidence="15" type="primary">cybH</name>
    <name evidence="14" type="ORF">CMTB2_07251</name>
    <name evidence="15" type="ORF">FE773_04150</name>
</gene>
<evidence type="ECO:0000256" key="9">
    <source>
        <dbReference type="ARBA" id="ARBA00022989"/>
    </source>
</evidence>
<dbReference type="GO" id="GO:0005886">
    <property type="term" value="C:plasma membrane"/>
    <property type="evidence" value="ECO:0007669"/>
    <property type="project" value="UniProtKB-SubCell"/>
</dbReference>
<accession>A0AAI9F1T2</accession>
<proteinExistence type="inferred from homology"/>
<dbReference type="EMBL" id="CP040463">
    <property type="protein sequence ID" value="QCT94394.1"/>
    <property type="molecule type" value="Genomic_DNA"/>
</dbReference>
<dbReference type="InterPro" id="IPR011577">
    <property type="entry name" value="Cyt_b561_bac/Ni-Hgenase"/>
</dbReference>
<evidence type="ECO:0000256" key="7">
    <source>
        <dbReference type="ARBA" id="ARBA00022723"/>
    </source>
</evidence>
<dbReference type="InterPro" id="IPR016174">
    <property type="entry name" value="Di-haem_cyt_TM"/>
</dbReference>
<keyword evidence="5" id="KW-0349">Heme</keyword>
<evidence type="ECO:0000256" key="8">
    <source>
        <dbReference type="ARBA" id="ARBA00022982"/>
    </source>
</evidence>
<evidence type="ECO:0000256" key="1">
    <source>
        <dbReference type="ARBA" id="ARBA00004651"/>
    </source>
</evidence>
<dbReference type="SUPFAM" id="SSF81342">
    <property type="entry name" value="Transmembrane di-heme cytochromes"/>
    <property type="match status" value="1"/>
</dbReference>
<dbReference type="InterPro" id="IPR000516">
    <property type="entry name" value="Ni-dep_Hydgase_cyt-B"/>
</dbReference>
<protein>
    <submittedName>
        <fullName evidence="15">Ni/Fe-hydrogenase, b-type cytochrome subunit</fullName>
    </submittedName>
    <submittedName>
        <fullName evidence="14">Nickel-dependent hydrogenase b-type cytochrome subunit</fullName>
    </submittedName>
</protein>
<evidence type="ECO:0000256" key="4">
    <source>
        <dbReference type="ARBA" id="ARBA00022475"/>
    </source>
</evidence>
<evidence type="ECO:0000256" key="12">
    <source>
        <dbReference type="SAM" id="Phobius"/>
    </source>
</evidence>
<reference evidence="14 16" key="1">
    <citation type="journal article" date="2011" name="Stand. Genomic Sci.">
        <title>Draft genome sequence of Caminibacter mediatlanticus strain TB-2, an epsilonproteobacterium isolated from a deep-sea hydrothermal vent.</title>
        <authorList>
            <person name="Giovannelli D."/>
            <person name="Ferriera S."/>
            <person name="Johnson J."/>
            <person name="Kravitz S."/>
            <person name="Perez-Rodriguez I."/>
            <person name="Ricci J."/>
            <person name="O'Brien C."/>
            <person name="Voordeckers J.W."/>
            <person name="Bini E."/>
            <person name="Vetriani C."/>
        </authorList>
    </citation>
    <scope>NUCLEOTIDE SEQUENCE [LARGE SCALE GENOMIC DNA]</scope>
    <source>
        <strain evidence="14 16">TB-2</strain>
    </source>
</reference>
<feature type="transmembrane region" description="Helical" evidence="12">
    <location>
        <begin position="136"/>
        <end position="158"/>
    </location>
</feature>
<evidence type="ECO:0000313" key="14">
    <source>
        <dbReference type="EMBL" id="EDM24032.1"/>
    </source>
</evidence>
<sequence length="256" mass="29640">MKFLKIKGLYLGGIEFSAGYRWQHWIRAISIFALIATGFYLANPFITYANPSAEPTRFLHAEIREWHIIFGFAMIGAVLYKTIYFLFFPEGKYERRSFLDLLNVKKTTKKSIEQVKYYLLVGKHPHFEGVYNPLQLGAYTMLYVFFYGIIITGLALYAEVYHNGLGGALYPFAKAVESFFGGLAYVRLWHHIFMWAIIIVVFVHIYMAVYNAVFGKNGGMDAIFSGMKWEILDEDCIKKENLKETTKCLEEKLSHH</sequence>
<evidence type="ECO:0000313" key="16">
    <source>
        <dbReference type="Proteomes" id="UP000003288"/>
    </source>
</evidence>
<keyword evidence="10" id="KW-0408">Iron</keyword>
<dbReference type="PANTHER" id="PTHR30485:SF0">
    <property type="entry name" value="NI_FE-HYDROGENASE 1 B-TYPE CYTOCHROME SUBUNIT-RELATED"/>
    <property type="match status" value="1"/>
</dbReference>
<dbReference type="Proteomes" id="UP000003288">
    <property type="component" value="Unassembled WGS sequence"/>
</dbReference>
<keyword evidence="7" id="KW-0479">Metal-binding</keyword>
<dbReference type="GO" id="GO:0005506">
    <property type="term" value="F:iron ion binding"/>
    <property type="evidence" value="ECO:0007669"/>
    <property type="project" value="InterPro"/>
</dbReference>
<reference evidence="15 17" key="2">
    <citation type="submission" date="2019-05" db="EMBL/GenBank/DDBJ databases">
        <title>A comparative analysis of the Nautiliaceae.</title>
        <authorList>
            <person name="Grosche A."/>
            <person name="Smedile F."/>
            <person name="Vetriani C."/>
        </authorList>
    </citation>
    <scope>NUCLEOTIDE SEQUENCE [LARGE SCALE GENOMIC DNA]</scope>
    <source>
        <strain evidence="15 17">TB-2</strain>
    </source>
</reference>
<name>A0AAI9F1T2_9BACT</name>
<evidence type="ECO:0000256" key="6">
    <source>
        <dbReference type="ARBA" id="ARBA00022692"/>
    </source>
</evidence>
<dbReference type="InterPro" id="IPR051542">
    <property type="entry name" value="Hydrogenase_cytochrome"/>
</dbReference>
<feature type="transmembrane region" description="Helical" evidence="12">
    <location>
        <begin position="66"/>
        <end position="87"/>
    </location>
</feature>
<feature type="transmembrane region" description="Helical" evidence="12">
    <location>
        <begin position="192"/>
        <end position="213"/>
    </location>
</feature>
<dbReference type="AlphaFoldDB" id="A0AAI9F1T2"/>
<dbReference type="GO" id="GO:0022904">
    <property type="term" value="P:respiratory electron transport chain"/>
    <property type="evidence" value="ECO:0007669"/>
    <property type="project" value="InterPro"/>
</dbReference>
<keyword evidence="17" id="KW-1185">Reference proteome</keyword>
<keyword evidence="6 12" id="KW-0812">Transmembrane</keyword>
<feature type="transmembrane region" description="Helical" evidence="12">
    <location>
        <begin position="25"/>
        <end position="46"/>
    </location>
</feature>
<dbReference type="PANTHER" id="PTHR30485">
    <property type="entry name" value="NI/FE-HYDROGENASE 1 B-TYPE CYTOCHROME SUBUNIT"/>
    <property type="match status" value="1"/>
</dbReference>
<comment type="similarity">
    <text evidence="2">Belongs to the HupC/HyaC/HydC family.</text>
</comment>
<evidence type="ECO:0000256" key="11">
    <source>
        <dbReference type="ARBA" id="ARBA00023136"/>
    </source>
</evidence>
<keyword evidence="9 12" id="KW-1133">Transmembrane helix</keyword>
<dbReference type="Pfam" id="PF01292">
    <property type="entry name" value="Ni_hydr_CYTB"/>
    <property type="match status" value="1"/>
</dbReference>
<evidence type="ECO:0000256" key="5">
    <source>
        <dbReference type="ARBA" id="ARBA00022617"/>
    </source>
</evidence>
<evidence type="ECO:0000256" key="10">
    <source>
        <dbReference type="ARBA" id="ARBA00023004"/>
    </source>
</evidence>